<dbReference type="PaxDb" id="6239-W09G3.1a"/>
<dbReference type="HOGENOM" id="CLU_847948_0_0_1"/>
<reference evidence="3 4" key="1">
    <citation type="journal article" date="1998" name="Science">
        <title>Genome sequence of the nematode C. elegans: a platform for investigating biology.</title>
        <authorList>
            <consortium name="The C. elegans sequencing consortium"/>
            <person name="Sulson J.E."/>
            <person name="Waterston R."/>
        </authorList>
    </citation>
    <scope>NUCLEOTIDE SEQUENCE [LARGE SCALE GENOMIC DNA]</scope>
    <source>
        <strain evidence="3 4">Bristol N2</strain>
    </source>
</reference>
<dbReference type="InterPro" id="IPR015915">
    <property type="entry name" value="Kelch-typ_b-propeller"/>
</dbReference>
<keyword evidence="1" id="KW-0880">Kelch repeat</keyword>
<dbReference type="FunCoup" id="Q9U327">
    <property type="interactions" value="9"/>
</dbReference>
<proteinExistence type="predicted"/>
<evidence type="ECO:0000256" key="2">
    <source>
        <dbReference type="ARBA" id="ARBA00022737"/>
    </source>
</evidence>
<dbReference type="SUPFAM" id="SSF117281">
    <property type="entry name" value="Kelch motif"/>
    <property type="match status" value="1"/>
</dbReference>
<gene>
    <name evidence="3" type="ORF">CELE_W09G3.1</name>
    <name evidence="3 5" type="ORF">W09G3.1</name>
</gene>
<evidence type="ECO:0000256" key="1">
    <source>
        <dbReference type="ARBA" id="ARBA00022441"/>
    </source>
</evidence>
<accession>Q9U327</accession>
<dbReference type="EMBL" id="BX284601">
    <property type="protein sequence ID" value="CAB54322.3"/>
    <property type="molecule type" value="Genomic_DNA"/>
</dbReference>
<dbReference type="Pfam" id="PF01344">
    <property type="entry name" value="Kelch_1"/>
    <property type="match status" value="1"/>
</dbReference>
<dbReference type="GeneID" id="173250"/>
<evidence type="ECO:0000313" key="3">
    <source>
        <dbReference type="EMBL" id="CAB54322.3"/>
    </source>
</evidence>
<dbReference type="Bgee" id="WBGene00012365">
    <property type="expression patterns" value="Expressed in embryo and 3 other cell types or tissues"/>
</dbReference>
<name>Q9U327_CAEEL</name>
<dbReference type="InterPro" id="IPR006652">
    <property type="entry name" value="Kelch_1"/>
</dbReference>
<dbReference type="InParanoid" id="Q9U327"/>
<organism evidence="3 4">
    <name type="scientific">Caenorhabditis elegans</name>
    <dbReference type="NCBI Taxonomy" id="6239"/>
    <lineage>
        <taxon>Eukaryota</taxon>
        <taxon>Metazoa</taxon>
        <taxon>Ecdysozoa</taxon>
        <taxon>Nematoda</taxon>
        <taxon>Chromadorea</taxon>
        <taxon>Rhabditida</taxon>
        <taxon>Rhabditina</taxon>
        <taxon>Rhabditomorpha</taxon>
        <taxon>Rhabditoidea</taxon>
        <taxon>Rhabditidae</taxon>
        <taxon>Peloderinae</taxon>
        <taxon>Caenorhabditis</taxon>
    </lineage>
</organism>
<dbReference type="PANTHER" id="PTHR46093">
    <property type="entry name" value="ACYL-COA-BINDING DOMAIN-CONTAINING PROTEIN 5"/>
    <property type="match status" value="1"/>
</dbReference>
<sequence length="320" mass="35396">MHKTAKYLYIIGGCALAAEREPIRQIERIHVEKAGDSVNVISENCGQLTIARRSPACFLAGNQRILVAGGCSAPNEHTDSMEMLEISEIGEIRSIFLDEKLEIGASCSGFDWDTHSSEKPIFGGFEAHSCLDDVQVLNNSGTMWKCRKLAKKSPKIKNSTILEVKNGEFLMFGGWEDEQRTSKAIRRITFNEDFTDYSCDFAGFLSYPVEGHTCIQIDSSVFLIGGFDGCFVLDSIIKYDLKTGKSEVLDTKLRGKRENHVACVLGDTWLVVAGGWNSRQALDDVEVFEIRKIGGKIELAPCQVAGKLNFARNRPSAVVI</sequence>
<dbReference type="SMR" id="Q9U327"/>
<dbReference type="PIR" id="T26318">
    <property type="entry name" value="T26318"/>
</dbReference>
<dbReference type="eggNOG" id="ENOG502SGIW">
    <property type="taxonomic scope" value="Eukaryota"/>
</dbReference>
<dbReference type="Proteomes" id="UP000001940">
    <property type="component" value="Chromosome I"/>
</dbReference>
<dbReference type="PeptideAtlas" id="Q9U327"/>
<keyword evidence="4" id="KW-1185">Reference proteome</keyword>
<dbReference type="AGR" id="WB:WBGene00012365"/>
<dbReference type="OMA" id="RENHVCE"/>
<keyword evidence="2" id="KW-0677">Repeat</keyword>
<dbReference type="CTD" id="173250"/>
<evidence type="ECO:0000313" key="5">
    <source>
        <dbReference type="WormBase" id="W09G3.1a"/>
    </source>
</evidence>
<dbReference type="OrthoDB" id="45365at2759"/>
<dbReference type="PANTHER" id="PTHR46093:SF18">
    <property type="entry name" value="FIBRONECTIN TYPE-III DOMAIN-CONTAINING PROTEIN"/>
    <property type="match status" value="1"/>
</dbReference>
<evidence type="ECO:0000313" key="4">
    <source>
        <dbReference type="Proteomes" id="UP000001940"/>
    </source>
</evidence>
<dbReference type="AlphaFoldDB" id="Q9U327"/>
<dbReference type="PhylomeDB" id="Q9U327"/>
<dbReference type="RefSeq" id="NP_493418.2">
    <property type="nucleotide sequence ID" value="NM_061017.4"/>
</dbReference>
<dbReference type="ExpressionAtlas" id="Q9U327">
    <property type="expression patterns" value="baseline and differential"/>
</dbReference>
<protein>
    <submittedName>
        <fullName evidence="3">Kelch repeat protein</fullName>
    </submittedName>
</protein>
<dbReference type="WormBase" id="W09G3.1a">
    <property type="protein sequence ID" value="CE32509"/>
    <property type="gene ID" value="WBGene00012365"/>
</dbReference>
<dbReference type="Gene3D" id="2.120.10.80">
    <property type="entry name" value="Kelch-type beta propeller"/>
    <property type="match status" value="2"/>
</dbReference>
<dbReference type="UCSC" id="W09G3.1a">
    <property type="organism name" value="c. elegans"/>
</dbReference>